<keyword evidence="3" id="KW-1185">Reference proteome</keyword>
<name>A0ABQ2KCG8_9MICO</name>
<dbReference type="EMBL" id="BMLM01000001">
    <property type="protein sequence ID" value="GGN78543.1"/>
    <property type="molecule type" value="Genomic_DNA"/>
</dbReference>
<feature type="transmembrane region" description="Helical" evidence="1">
    <location>
        <begin position="166"/>
        <end position="189"/>
    </location>
</feature>
<dbReference type="Proteomes" id="UP000626982">
    <property type="component" value="Unassembled WGS sequence"/>
</dbReference>
<evidence type="ECO:0008006" key="4">
    <source>
        <dbReference type="Google" id="ProtNLM"/>
    </source>
</evidence>
<protein>
    <recommendedName>
        <fullName evidence="4">DUF2975 domain-containing protein</fullName>
    </recommendedName>
</protein>
<feature type="transmembrane region" description="Helical" evidence="1">
    <location>
        <begin position="126"/>
        <end position="146"/>
    </location>
</feature>
<evidence type="ECO:0000256" key="1">
    <source>
        <dbReference type="SAM" id="Phobius"/>
    </source>
</evidence>
<feature type="transmembrane region" description="Helical" evidence="1">
    <location>
        <begin position="21"/>
        <end position="47"/>
    </location>
</feature>
<comment type="caution">
    <text evidence="2">The sequence shown here is derived from an EMBL/GenBank/DDBJ whole genome shotgun (WGS) entry which is preliminary data.</text>
</comment>
<keyword evidence="1" id="KW-0812">Transmembrane</keyword>
<accession>A0ABQ2KCG8</accession>
<dbReference type="RefSeq" id="WP_188715603.1">
    <property type="nucleotide sequence ID" value="NZ_BAABBD010000001.1"/>
</dbReference>
<gene>
    <name evidence="2" type="ORF">GCM10010968_04430</name>
</gene>
<feature type="transmembrane region" description="Helical" evidence="1">
    <location>
        <begin position="88"/>
        <end position="114"/>
    </location>
</feature>
<reference evidence="3" key="1">
    <citation type="journal article" date="2019" name="Int. J. Syst. Evol. Microbiol.">
        <title>The Global Catalogue of Microorganisms (GCM) 10K type strain sequencing project: providing services to taxonomists for standard genome sequencing and annotation.</title>
        <authorList>
            <consortium name="The Broad Institute Genomics Platform"/>
            <consortium name="The Broad Institute Genome Sequencing Center for Infectious Disease"/>
            <person name="Wu L."/>
            <person name="Ma J."/>
        </authorList>
    </citation>
    <scope>NUCLEOTIDE SEQUENCE [LARGE SCALE GENOMIC DNA]</scope>
    <source>
        <strain evidence="3">CGMCC 1.6960</strain>
    </source>
</reference>
<proteinExistence type="predicted"/>
<organism evidence="2 3">
    <name type="scientific">Agrococcus terreus</name>
    <dbReference type="NCBI Taxonomy" id="574649"/>
    <lineage>
        <taxon>Bacteria</taxon>
        <taxon>Bacillati</taxon>
        <taxon>Actinomycetota</taxon>
        <taxon>Actinomycetes</taxon>
        <taxon>Micrococcales</taxon>
        <taxon>Microbacteriaceae</taxon>
        <taxon>Agrococcus</taxon>
    </lineage>
</organism>
<evidence type="ECO:0000313" key="2">
    <source>
        <dbReference type="EMBL" id="GGN78543.1"/>
    </source>
</evidence>
<evidence type="ECO:0000313" key="3">
    <source>
        <dbReference type="Proteomes" id="UP000626982"/>
    </source>
</evidence>
<keyword evidence="1" id="KW-0472">Membrane</keyword>
<keyword evidence="1" id="KW-1133">Transmembrane helix</keyword>
<sequence>MDATAPLADARPRGGDLVLVHVVRAVALLALVAHLAAAALALVVPLAQGWIGVPAMVEARMPSGQGIEVAPAQAWVETTVTVLDAPGWLAALVVGAAVVGVAGGLVVLAGVAWLAHRMLRGAPFAASARGALAAIAIGVMLVSLIAPALRGLASTSAMPLLGSGYGAVSSLDLAAMLLLLVILALMVAFRIGERMQHDVGGLV</sequence>